<comment type="caution">
    <text evidence="2">The sequence shown here is derived from an EMBL/GenBank/DDBJ whole genome shotgun (WGS) entry which is preliminary data.</text>
</comment>
<feature type="region of interest" description="Disordered" evidence="1">
    <location>
        <begin position="237"/>
        <end position="289"/>
    </location>
</feature>
<reference evidence="2 3" key="1">
    <citation type="journal article" date="2023" name="bioRxiv">
        <title>High-quality genome assemblies of four members of thePodospora anserinaspecies complex.</title>
        <authorList>
            <person name="Ament-Velasquez S.L."/>
            <person name="Vogan A.A."/>
            <person name="Wallerman O."/>
            <person name="Hartmann F."/>
            <person name="Gautier V."/>
            <person name="Silar P."/>
            <person name="Giraud T."/>
            <person name="Johannesson H."/>
        </authorList>
    </citation>
    <scope>NUCLEOTIDE SEQUENCE [LARGE SCALE GENOMIC DNA]</scope>
    <source>
        <strain evidence="2 3">CBS 415.72m</strain>
    </source>
</reference>
<gene>
    <name evidence="2" type="ORF">QC762_0042950</name>
</gene>
<organism evidence="2 3">
    <name type="scientific">Podospora pseudocomata</name>
    <dbReference type="NCBI Taxonomy" id="2093779"/>
    <lineage>
        <taxon>Eukaryota</taxon>
        <taxon>Fungi</taxon>
        <taxon>Dikarya</taxon>
        <taxon>Ascomycota</taxon>
        <taxon>Pezizomycotina</taxon>
        <taxon>Sordariomycetes</taxon>
        <taxon>Sordariomycetidae</taxon>
        <taxon>Sordariales</taxon>
        <taxon>Podosporaceae</taxon>
        <taxon>Podospora</taxon>
    </lineage>
</organism>
<evidence type="ECO:0000313" key="2">
    <source>
        <dbReference type="EMBL" id="KAK4657152.1"/>
    </source>
</evidence>
<sequence>MFVLIPCLVLDSRPYAKSSITRCPDLTAWRRRCISSLGPVPKPVVTAMHFVQLALVPSSTFGPCRASHIPRGRDMYLDKAFHQYHPVVSRCLRRVGNVRKVRFLFALCHLADLGPPRGTVACNYMAVQERGRDEVAHLSSGIDMSFKVIYIRNFVFPGSGPVFIINISNTSHQPRQPAQLFTHSITTSKLFQHNLSTPKPSSLASAFKLQPITQTFAMAAFASFTTEPCVNYGRSGYNKGNSEDDEENKFSNFGRSGYNKGNDEDEEDKFRNHGRSGYNKENDKEEDDK</sequence>
<dbReference type="Proteomes" id="UP001323405">
    <property type="component" value="Unassembled WGS sequence"/>
</dbReference>
<protein>
    <submittedName>
        <fullName evidence="2">Uncharacterized protein</fullName>
    </submittedName>
</protein>
<evidence type="ECO:0000256" key="1">
    <source>
        <dbReference type="SAM" id="MobiDB-lite"/>
    </source>
</evidence>
<evidence type="ECO:0000313" key="3">
    <source>
        <dbReference type="Proteomes" id="UP001323405"/>
    </source>
</evidence>
<keyword evidence="3" id="KW-1185">Reference proteome</keyword>
<dbReference type="GeneID" id="87902979"/>
<dbReference type="RefSeq" id="XP_062746126.1">
    <property type="nucleotide sequence ID" value="XM_062883392.1"/>
</dbReference>
<dbReference type="EMBL" id="JAFFHA010000004">
    <property type="protein sequence ID" value="KAK4657152.1"/>
    <property type="molecule type" value="Genomic_DNA"/>
</dbReference>
<proteinExistence type="predicted"/>
<accession>A0ABR0GN24</accession>
<name>A0ABR0GN24_9PEZI</name>